<keyword evidence="2" id="KW-1185">Reference proteome</keyword>
<protein>
    <submittedName>
        <fullName evidence="1">AlpA family transcriptional regulator</fullName>
    </submittedName>
</protein>
<evidence type="ECO:0000313" key="2">
    <source>
        <dbReference type="Proteomes" id="UP000832011"/>
    </source>
</evidence>
<dbReference type="InterPro" id="IPR010260">
    <property type="entry name" value="AlpA"/>
</dbReference>
<name>A0ABY4E0T1_9NEIS</name>
<dbReference type="Proteomes" id="UP000832011">
    <property type="component" value="Chromosome"/>
</dbReference>
<dbReference type="RefSeq" id="WP_058357451.1">
    <property type="nucleotide sequence ID" value="NZ_CABKVG010000010.1"/>
</dbReference>
<gene>
    <name evidence="1" type="ORF">LVJ82_15610</name>
</gene>
<proteinExistence type="predicted"/>
<accession>A0ABY4E0T1</accession>
<evidence type="ECO:0000313" key="1">
    <source>
        <dbReference type="EMBL" id="UOO88864.1"/>
    </source>
</evidence>
<organism evidence="1 2">
    <name type="scientific">Vitreoscilla massiliensis</name>
    <dbReference type="NCBI Taxonomy" id="1689272"/>
    <lineage>
        <taxon>Bacteria</taxon>
        <taxon>Pseudomonadati</taxon>
        <taxon>Pseudomonadota</taxon>
        <taxon>Betaproteobacteria</taxon>
        <taxon>Neisseriales</taxon>
        <taxon>Neisseriaceae</taxon>
        <taxon>Vitreoscilla</taxon>
    </lineage>
</organism>
<sequence length="83" mass="9303">MQASNSIINLDVLPNNAQLTLKELASSPSKNKRGYTRLSESHIRRLEAAGLFPKSRQITGTRCRFYVAGEVKQWLADQAQQEA</sequence>
<dbReference type="Pfam" id="PF05930">
    <property type="entry name" value="Phage_AlpA"/>
    <property type="match status" value="1"/>
</dbReference>
<reference evidence="1 2" key="1">
    <citation type="journal article" date="2022" name="Res Sq">
        <title>Evolution of multicellular longitudinally dividing oral cavity symbionts (Neisseriaceae).</title>
        <authorList>
            <person name="Nyongesa S."/>
            <person name="Weber P."/>
            <person name="Bernet E."/>
            <person name="Pullido F."/>
            <person name="Nieckarz M."/>
            <person name="Delaby M."/>
            <person name="Nieves C."/>
            <person name="Viehboeck T."/>
            <person name="Krause N."/>
            <person name="Rivera-Millot A."/>
            <person name="Nakamura A."/>
            <person name="Vischer N."/>
            <person name="VanNieuwenhze M."/>
            <person name="Brun Y."/>
            <person name="Cava F."/>
            <person name="Bulgheresi S."/>
            <person name="Veyrier F."/>
        </authorList>
    </citation>
    <scope>NUCLEOTIDE SEQUENCE [LARGE SCALE GENOMIC DNA]</scope>
    <source>
        <strain evidence="1 2">SN4</strain>
    </source>
</reference>
<dbReference type="EMBL" id="CP091511">
    <property type="protein sequence ID" value="UOO88864.1"/>
    <property type="molecule type" value="Genomic_DNA"/>
</dbReference>